<dbReference type="InterPro" id="IPR011009">
    <property type="entry name" value="Kinase-like_dom_sf"/>
</dbReference>
<comment type="caution">
    <text evidence="1">The sequence shown here is derived from an EMBL/GenBank/DDBJ whole genome shotgun (WGS) entry which is preliminary data.</text>
</comment>
<feature type="non-terminal residue" evidence="1">
    <location>
        <position position="1"/>
    </location>
</feature>
<organism evidence="1 2">
    <name type="scientific">Gigaspora margarita</name>
    <dbReference type="NCBI Taxonomy" id="4874"/>
    <lineage>
        <taxon>Eukaryota</taxon>
        <taxon>Fungi</taxon>
        <taxon>Fungi incertae sedis</taxon>
        <taxon>Mucoromycota</taxon>
        <taxon>Glomeromycotina</taxon>
        <taxon>Glomeromycetes</taxon>
        <taxon>Diversisporales</taxon>
        <taxon>Gigasporaceae</taxon>
        <taxon>Gigaspora</taxon>
    </lineage>
</organism>
<dbReference type="Proteomes" id="UP000789901">
    <property type="component" value="Unassembled WGS sequence"/>
</dbReference>
<protein>
    <submittedName>
        <fullName evidence="1">12704_t:CDS:1</fullName>
    </submittedName>
</protein>
<evidence type="ECO:0000313" key="2">
    <source>
        <dbReference type="Proteomes" id="UP000789901"/>
    </source>
</evidence>
<gene>
    <name evidence="1" type="ORF">GMARGA_LOCUS7514</name>
</gene>
<proteinExistence type="predicted"/>
<accession>A0ABN7UJR1</accession>
<evidence type="ECO:0000313" key="1">
    <source>
        <dbReference type="EMBL" id="CAG8614298.1"/>
    </source>
</evidence>
<dbReference type="SUPFAM" id="SSF56112">
    <property type="entry name" value="Protein kinase-like (PK-like)"/>
    <property type="match status" value="1"/>
</dbReference>
<dbReference type="Gene3D" id="3.30.200.20">
    <property type="entry name" value="Phosphorylase Kinase, domain 1"/>
    <property type="match status" value="1"/>
</dbReference>
<feature type="non-terminal residue" evidence="1">
    <location>
        <position position="113"/>
    </location>
</feature>
<reference evidence="1 2" key="1">
    <citation type="submission" date="2021-06" db="EMBL/GenBank/DDBJ databases">
        <authorList>
            <person name="Kallberg Y."/>
            <person name="Tangrot J."/>
            <person name="Rosling A."/>
        </authorList>
    </citation>
    <scope>NUCLEOTIDE SEQUENCE [LARGE SCALE GENOMIC DNA]</scope>
    <source>
        <strain evidence="1 2">120-4 pot B 10/14</strain>
    </source>
</reference>
<dbReference type="EMBL" id="CAJVQB010003657">
    <property type="protein sequence ID" value="CAG8614298.1"/>
    <property type="molecule type" value="Genomic_DNA"/>
</dbReference>
<keyword evidence="2" id="KW-1185">Reference proteome</keyword>
<sequence>MQRLRQRFNQKHPNDLNFGDLEEIKDKRDPLRYSEWIQMMLKRGEIQNFDYSEFNDVNEIGSYTVVYSTDYRGTKIAIKKFIRSKDKILANELKQRFKVNNHENIIKFLGIAV</sequence>
<name>A0ABN7UJR1_GIGMA</name>